<organism evidence="1 2">
    <name type="scientific">Planomonospora venezuelensis</name>
    <dbReference type="NCBI Taxonomy" id="1999"/>
    <lineage>
        <taxon>Bacteria</taxon>
        <taxon>Bacillati</taxon>
        <taxon>Actinomycetota</taxon>
        <taxon>Actinomycetes</taxon>
        <taxon>Streptosporangiales</taxon>
        <taxon>Streptosporangiaceae</taxon>
        <taxon>Planomonospora</taxon>
    </lineage>
</organism>
<dbReference type="EMBL" id="JACHJJ010000015">
    <property type="protein sequence ID" value="MBB5965065.1"/>
    <property type="molecule type" value="Genomic_DNA"/>
</dbReference>
<dbReference type="InterPro" id="IPR006437">
    <property type="entry name" value="Phage_terminase_lsu"/>
</dbReference>
<dbReference type="RefSeq" id="WP_184944190.1">
    <property type="nucleotide sequence ID" value="NZ_BAAAWZ010000001.1"/>
</dbReference>
<accession>A0A841DAB1</accession>
<dbReference type="Proteomes" id="UP000562352">
    <property type="component" value="Unassembled WGS sequence"/>
</dbReference>
<dbReference type="Gene3D" id="3.30.420.280">
    <property type="match status" value="1"/>
</dbReference>
<protein>
    <submittedName>
        <fullName evidence="1">PBSX family phage terminase large subunit</fullName>
    </submittedName>
</protein>
<gene>
    <name evidence="1" type="ORF">FHS22_004351</name>
</gene>
<sequence>MAPRLSDLQEQSIAHATARINIWSGAVRSGKTISSLLRWLMYVAQAPRGGALVVTGKTYDTVSRNVFGPLQDPSIFGEAAQHVKYTRGAPTATILGRQIEVITANDAKAEGRLRGLTAAGAYVDELTLIPEDFFTQLLARLSVAGAKVFATTNPDGPAHWARKKFILRQGELDLRYWHFTLDDNPALDPAYVTSLKQEYVGLWYRRFILGEWCLAEGAVFDMWDETRHVVTELPPIVQWIAAGVDYGTVNPFAALMLGLGADGRLYFTREFRYDSKLNRRSLTDVEYSERLRTWLNGGGHERPQYVVVDPSAASFRAQLHYDGVTTAAGANEVLPGIRTVASLLATDRLRVHRSCAGWIEEVPGYSWDDKKAEKGEDEPIKAADHSLDAGRYAIHTTRNVWQYQLVEPGKLAA</sequence>
<reference evidence="1 2" key="1">
    <citation type="submission" date="2020-08" db="EMBL/GenBank/DDBJ databases">
        <title>Genomic Encyclopedia of Type Strains, Phase III (KMG-III): the genomes of soil and plant-associated and newly described type strains.</title>
        <authorList>
            <person name="Whitman W."/>
        </authorList>
    </citation>
    <scope>NUCLEOTIDE SEQUENCE [LARGE SCALE GENOMIC DNA]</scope>
    <source>
        <strain evidence="1 2">CECT 3303</strain>
    </source>
</reference>
<dbReference type="Pfam" id="PF03237">
    <property type="entry name" value="Terminase_6N"/>
    <property type="match status" value="1"/>
</dbReference>
<evidence type="ECO:0000313" key="1">
    <source>
        <dbReference type="EMBL" id="MBB5965065.1"/>
    </source>
</evidence>
<proteinExistence type="predicted"/>
<dbReference type="NCBIfam" id="TIGR01547">
    <property type="entry name" value="phage_term_2"/>
    <property type="match status" value="1"/>
</dbReference>
<name>A0A841DAB1_PLAVE</name>
<keyword evidence="2" id="KW-1185">Reference proteome</keyword>
<dbReference type="AlphaFoldDB" id="A0A841DAB1"/>
<dbReference type="Gene3D" id="3.40.50.300">
    <property type="entry name" value="P-loop containing nucleotide triphosphate hydrolases"/>
    <property type="match status" value="1"/>
</dbReference>
<evidence type="ECO:0000313" key="2">
    <source>
        <dbReference type="Proteomes" id="UP000562352"/>
    </source>
</evidence>
<dbReference type="InterPro" id="IPR027417">
    <property type="entry name" value="P-loop_NTPase"/>
</dbReference>
<comment type="caution">
    <text evidence="1">The sequence shown here is derived from an EMBL/GenBank/DDBJ whole genome shotgun (WGS) entry which is preliminary data.</text>
</comment>